<proteinExistence type="predicted"/>
<gene>
    <name evidence="2" type="ORF">FH972_019018</name>
</gene>
<evidence type="ECO:0000313" key="3">
    <source>
        <dbReference type="Proteomes" id="UP000327013"/>
    </source>
</evidence>
<dbReference type="EMBL" id="CM017328">
    <property type="protein sequence ID" value="KAE8124108.1"/>
    <property type="molecule type" value="Genomic_DNA"/>
</dbReference>
<organism evidence="2 3">
    <name type="scientific">Carpinus fangiana</name>
    <dbReference type="NCBI Taxonomy" id="176857"/>
    <lineage>
        <taxon>Eukaryota</taxon>
        <taxon>Viridiplantae</taxon>
        <taxon>Streptophyta</taxon>
        <taxon>Embryophyta</taxon>
        <taxon>Tracheophyta</taxon>
        <taxon>Spermatophyta</taxon>
        <taxon>Magnoliopsida</taxon>
        <taxon>eudicotyledons</taxon>
        <taxon>Gunneridae</taxon>
        <taxon>Pentapetalae</taxon>
        <taxon>rosids</taxon>
        <taxon>fabids</taxon>
        <taxon>Fagales</taxon>
        <taxon>Betulaceae</taxon>
        <taxon>Carpinus</taxon>
    </lineage>
</organism>
<dbReference type="Proteomes" id="UP000327013">
    <property type="component" value="Chromosome 8"/>
</dbReference>
<keyword evidence="3" id="KW-1185">Reference proteome</keyword>
<dbReference type="AlphaFoldDB" id="A0A5N6RP02"/>
<protein>
    <submittedName>
        <fullName evidence="2">Uncharacterized protein</fullName>
    </submittedName>
</protein>
<name>A0A5N6RP02_9ROSI</name>
<reference evidence="2 3" key="1">
    <citation type="submission" date="2019-06" db="EMBL/GenBank/DDBJ databases">
        <title>A chromosomal-level reference genome of Carpinus fangiana (Coryloideae, Betulaceae).</title>
        <authorList>
            <person name="Yang X."/>
            <person name="Wang Z."/>
            <person name="Zhang L."/>
            <person name="Hao G."/>
            <person name="Liu J."/>
            <person name="Yang Y."/>
        </authorList>
    </citation>
    <scope>NUCLEOTIDE SEQUENCE [LARGE SCALE GENOMIC DNA]</scope>
    <source>
        <strain evidence="2">Cfa_2016G</strain>
        <tissue evidence="2">Leaf</tissue>
    </source>
</reference>
<sequence length="120" mass="13380">MGGPPSGGDPELRRLLSNMGFRHGVNPSAPRAVDLLLRALGVSGSGFLYHSQHRLRHTKLHLLSWDRCGHHEGEEVGGRARAEREREWNFPRKTISGRIAREIRASRHGASRQTRSKCGA</sequence>
<evidence type="ECO:0000313" key="2">
    <source>
        <dbReference type="EMBL" id="KAE8124108.1"/>
    </source>
</evidence>
<feature type="region of interest" description="Disordered" evidence="1">
    <location>
        <begin position="101"/>
        <end position="120"/>
    </location>
</feature>
<evidence type="ECO:0000256" key="1">
    <source>
        <dbReference type="SAM" id="MobiDB-lite"/>
    </source>
</evidence>
<accession>A0A5N6RP02</accession>